<evidence type="ECO:0000313" key="1">
    <source>
        <dbReference type="EMBL" id="KWX15590.1"/>
    </source>
</evidence>
<dbReference type="AlphaFoldDB" id="A0A132NZU9"/>
<evidence type="ECO:0000313" key="2">
    <source>
        <dbReference type="Proteomes" id="UP000070089"/>
    </source>
</evidence>
<proteinExistence type="predicted"/>
<comment type="caution">
    <text evidence="1">The sequence shown here is derived from an EMBL/GenBank/DDBJ whole genome shotgun (WGS) entry which is preliminary data.</text>
</comment>
<dbReference type="Proteomes" id="UP000070089">
    <property type="component" value="Unassembled WGS sequence"/>
</dbReference>
<sequence length="766" mass="85634">MPKQESMRVLTVRESCLSFPQTCSEVYTRQSALSAETPFCVATFPVVLGSNVGDTGALAGVLTAHVLPEAGASLYIAVIGTCHSLGKDFDPLLPYYYSEGFARDGVEFSHEQQLEQEESRFTWQCFCFRGDILPLASLHPSLESVISSAQSSHEGKRVVLYSFTRTLNTLEAIHNICLKPVSRLVFHDNTLTLHLSITLMNNRIEKLQLVPLPVLISQYRSWIIRTLVPPSLCPKHHSRSSSSSYISITSDDSTMSSDLEADLADLIISRFSPINTLCRQTNHYGNEIFVTFAPSNLPSDRVDFLRNVCVFPGQGLSYDDSGIGVTVGSFYVYERFPHSIGAVRLGFEHYESSTNGTFTYIGLAKTTPPHTDLEPPIELGLAVVCVYAAPDSTPAVQASSSNYRHMRYYNIRDPFTYMSSAFHMPFLLRSRNIDIEPELLRASKRELFLELHRPLYGAHSGGTFFLFKLNRTAKVVSVIIPEFTGKLQPPSKTYPRYKSQLTYYPVYVSGIATGYSALSFLKGDVAVGSIDTSSSVGVDLIKFSLECVESVTYKQRDRLVFPVILYRMLPRALGVYYLDLGATCISRTSEAPDTQMYPDCAIACITSPRLLSQQDACRCYRRAGTTGCYSEQLDLPRPHAYLAQIGAKEIQWRGDSNNLPLNTVDPSSYILEEYFCIRPSLFPYIPTSPNYYVLIVADLLLNIQAVEPDDQRQANLKLFLETYLSKIAPENEFAKAKISADARQHLLALHEFTLHEDGSMAVYRKT</sequence>
<dbReference type="OrthoDB" id="10253564at2759"/>
<organism evidence="1 2">
    <name type="scientific">Giardia duodenalis assemblage B</name>
    <dbReference type="NCBI Taxonomy" id="1394984"/>
    <lineage>
        <taxon>Eukaryota</taxon>
        <taxon>Metamonada</taxon>
        <taxon>Diplomonadida</taxon>
        <taxon>Hexamitidae</taxon>
        <taxon>Giardiinae</taxon>
        <taxon>Giardia</taxon>
    </lineage>
</organism>
<name>A0A132NZU9_GIAIN</name>
<reference evidence="1 2" key="1">
    <citation type="journal article" date="2015" name="Mol. Biochem. Parasitol.">
        <title>Identification of polymorphic genes for use in assemblage B genotyping assays through comparative genomics of multiple assemblage B Giardia duodenalis isolates.</title>
        <authorList>
            <person name="Wielinga C."/>
            <person name="Thompson R.C."/>
            <person name="Monis P."/>
            <person name="Ryan U."/>
        </authorList>
    </citation>
    <scope>NUCLEOTIDE SEQUENCE [LARGE SCALE GENOMIC DNA]</scope>
    <source>
        <strain evidence="1 2">BAH15c1</strain>
    </source>
</reference>
<gene>
    <name evidence="1" type="ORF">QR46_0310</name>
</gene>
<dbReference type="EMBL" id="JXTI01000005">
    <property type="protein sequence ID" value="KWX15590.1"/>
    <property type="molecule type" value="Genomic_DNA"/>
</dbReference>
<accession>A0A132NZU9</accession>
<dbReference type="VEuPathDB" id="GiardiaDB:QR46_0310"/>
<protein>
    <submittedName>
        <fullName evidence="1">Uncharacterized protein</fullName>
    </submittedName>
</protein>